<name>A0A165GUR3_EXIGL</name>
<keyword evidence="3" id="KW-1185">Reference proteome</keyword>
<dbReference type="InParanoid" id="A0A165GUR3"/>
<evidence type="ECO:0000256" key="1">
    <source>
        <dbReference type="SAM" id="Phobius"/>
    </source>
</evidence>
<accession>A0A165GUR3</accession>
<feature type="transmembrane region" description="Helical" evidence="1">
    <location>
        <begin position="63"/>
        <end position="80"/>
    </location>
</feature>
<feature type="transmembrane region" description="Helical" evidence="1">
    <location>
        <begin position="127"/>
        <end position="146"/>
    </location>
</feature>
<dbReference type="AlphaFoldDB" id="A0A165GUR3"/>
<organism evidence="2 3">
    <name type="scientific">Exidia glandulosa HHB12029</name>
    <dbReference type="NCBI Taxonomy" id="1314781"/>
    <lineage>
        <taxon>Eukaryota</taxon>
        <taxon>Fungi</taxon>
        <taxon>Dikarya</taxon>
        <taxon>Basidiomycota</taxon>
        <taxon>Agaricomycotina</taxon>
        <taxon>Agaricomycetes</taxon>
        <taxon>Auriculariales</taxon>
        <taxon>Exidiaceae</taxon>
        <taxon>Exidia</taxon>
    </lineage>
</organism>
<dbReference type="Proteomes" id="UP000077266">
    <property type="component" value="Unassembled WGS sequence"/>
</dbReference>
<reference evidence="2 3" key="1">
    <citation type="journal article" date="2016" name="Mol. Biol. Evol.">
        <title>Comparative Genomics of Early-Diverging Mushroom-Forming Fungi Provides Insights into the Origins of Lignocellulose Decay Capabilities.</title>
        <authorList>
            <person name="Nagy L.G."/>
            <person name="Riley R."/>
            <person name="Tritt A."/>
            <person name="Adam C."/>
            <person name="Daum C."/>
            <person name="Floudas D."/>
            <person name="Sun H."/>
            <person name="Yadav J.S."/>
            <person name="Pangilinan J."/>
            <person name="Larsson K.H."/>
            <person name="Matsuura K."/>
            <person name="Barry K."/>
            <person name="Labutti K."/>
            <person name="Kuo R."/>
            <person name="Ohm R.A."/>
            <person name="Bhattacharya S.S."/>
            <person name="Shirouzu T."/>
            <person name="Yoshinaga Y."/>
            <person name="Martin F.M."/>
            <person name="Grigoriev I.V."/>
            <person name="Hibbett D.S."/>
        </authorList>
    </citation>
    <scope>NUCLEOTIDE SEQUENCE [LARGE SCALE GENOMIC DNA]</scope>
    <source>
        <strain evidence="2 3">HHB12029</strain>
    </source>
</reference>
<gene>
    <name evidence="2" type="ORF">EXIGLDRAFT_719764</name>
</gene>
<feature type="transmembrane region" description="Helical" evidence="1">
    <location>
        <begin position="101"/>
        <end position="121"/>
    </location>
</feature>
<keyword evidence="1" id="KW-0472">Membrane</keyword>
<proteinExistence type="predicted"/>
<evidence type="ECO:0000313" key="2">
    <source>
        <dbReference type="EMBL" id="KZV91041.1"/>
    </source>
</evidence>
<protein>
    <submittedName>
        <fullName evidence="2">Uncharacterized protein</fullName>
    </submittedName>
</protein>
<keyword evidence="1" id="KW-1133">Transmembrane helix</keyword>
<feature type="transmembrane region" description="Helical" evidence="1">
    <location>
        <begin position="32"/>
        <end position="57"/>
    </location>
</feature>
<sequence>MVECTASALESTAAAKEQRRSRSCAERVESITVYYAVQTILLIYLVVLTIVLCALRNPVSLPLAAWLIVLPFACLTLTYISRRPETQRETRIQLHRVMVSLGLVWFVSVLACDGVMIAVYLDKLCVAHNISLFIIGHDFAWMIYWFNALHYRPSKGAKQQMIPLELEDENGSQAWGLRAWTDDHVHLPKTKAAP</sequence>
<evidence type="ECO:0000313" key="3">
    <source>
        <dbReference type="Proteomes" id="UP000077266"/>
    </source>
</evidence>
<dbReference type="EMBL" id="KV426036">
    <property type="protein sequence ID" value="KZV91041.1"/>
    <property type="molecule type" value="Genomic_DNA"/>
</dbReference>
<keyword evidence="1" id="KW-0812">Transmembrane</keyword>